<name>A0ABS4NAR5_9THEO</name>
<evidence type="ECO:0000313" key="2">
    <source>
        <dbReference type="Proteomes" id="UP001166402"/>
    </source>
</evidence>
<reference evidence="1" key="1">
    <citation type="submission" date="2021-03" db="EMBL/GenBank/DDBJ databases">
        <title>Genomic Encyclopedia of Type Strains, Phase IV (KMG-IV): sequencing the most valuable type-strain genomes for metagenomic binning, comparative biology and taxonomic classification.</title>
        <authorList>
            <person name="Goeker M."/>
        </authorList>
    </citation>
    <scope>NUCLEOTIDE SEQUENCE</scope>
    <source>
        <strain evidence="1">DSM 101588</strain>
    </source>
</reference>
<gene>
    <name evidence="1" type="ORF">J2Z80_000268</name>
</gene>
<organism evidence="1 2">
    <name type="scientific">Thermoanaerobacterium butyriciformans</name>
    <dbReference type="NCBI Taxonomy" id="1702242"/>
    <lineage>
        <taxon>Bacteria</taxon>
        <taxon>Bacillati</taxon>
        <taxon>Bacillota</taxon>
        <taxon>Clostridia</taxon>
        <taxon>Thermoanaerobacterales</taxon>
        <taxon>Thermoanaerobacteraceae</taxon>
        <taxon>Thermoanaerobacterium</taxon>
    </lineage>
</organism>
<keyword evidence="2" id="KW-1185">Reference proteome</keyword>
<sequence>MTTYWCDTEVVFIGKNTKKLYDDWQKADKKINEGDQH</sequence>
<dbReference type="EMBL" id="JAGGLT010000002">
    <property type="protein sequence ID" value="MBP2070770.1"/>
    <property type="molecule type" value="Genomic_DNA"/>
</dbReference>
<comment type="caution">
    <text evidence="1">The sequence shown here is derived from an EMBL/GenBank/DDBJ whole genome shotgun (WGS) entry which is preliminary data.</text>
</comment>
<dbReference type="Proteomes" id="UP001166402">
    <property type="component" value="Unassembled WGS sequence"/>
</dbReference>
<accession>A0ABS4NAR5</accession>
<proteinExistence type="predicted"/>
<protein>
    <submittedName>
        <fullName evidence="1">Uncharacterized protein</fullName>
    </submittedName>
</protein>
<evidence type="ECO:0000313" key="1">
    <source>
        <dbReference type="EMBL" id="MBP2070770.1"/>
    </source>
</evidence>